<proteinExistence type="predicted"/>
<dbReference type="InParanoid" id="G0PDT1"/>
<dbReference type="Proteomes" id="UP000008068">
    <property type="component" value="Unassembled WGS sequence"/>
</dbReference>
<accession>G0PDT1</accession>
<evidence type="ECO:0000313" key="1">
    <source>
        <dbReference type="EMBL" id="EGT52404.1"/>
    </source>
</evidence>
<name>G0PDT1_CAEBE</name>
<protein>
    <submittedName>
        <fullName evidence="1">Uncharacterized protein</fullName>
    </submittedName>
</protein>
<keyword evidence="2" id="KW-1185">Reference proteome</keyword>
<reference evidence="2" key="1">
    <citation type="submission" date="2011-07" db="EMBL/GenBank/DDBJ databases">
        <authorList>
            <consortium name="Caenorhabditis brenneri Sequencing and Analysis Consortium"/>
            <person name="Wilson R.K."/>
        </authorList>
    </citation>
    <scope>NUCLEOTIDE SEQUENCE [LARGE SCALE GENOMIC DNA]</scope>
    <source>
        <strain evidence="2">PB2801</strain>
    </source>
</reference>
<dbReference type="EMBL" id="GL380290">
    <property type="protein sequence ID" value="EGT52404.1"/>
    <property type="molecule type" value="Genomic_DNA"/>
</dbReference>
<dbReference type="HOGENOM" id="CLU_1733089_0_0_1"/>
<sequence>MPICMKDQNHHHWIRVPVKKTPGKQGQVYPYNQEETHPGPIVAQLVNTLCSGMRPHSLAQIVMNRRSMKPRTWTRMNARDSSRRGFKNVPILSDLPPVPYLEKIIGVFSNIGGFDILAFIMIVHEYTGVLSKKNNTVHIHFLGSVSSKEKK</sequence>
<gene>
    <name evidence="1" type="ORF">CAEBREN_28807</name>
</gene>
<dbReference type="AlphaFoldDB" id="G0PDT1"/>
<evidence type="ECO:0000313" key="2">
    <source>
        <dbReference type="Proteomes" id="UP000008068"/>
    </source>
</evidence>
<organism evidence="2">
    <name type="scientific">Caenorhabditis brenneri</name>
    <name type="common">Nematode worm</name>
    <dbReference type="NCBI Taxonomy" id="135651"/>
    <lineage>
        <taxon>Eukaryota</taxon>
        <taxon>Metazoa</taxon>
        <taxon>Ecdysozoa</taxon>
        <taxon>Nematoda</taxon>
        <taxon>Chromadorea</taxon>
        <taxon>Rhabditida</taxon>
        <taxon>Rhabditina</taxon>
        <taxon>Rhabditomorpha</taxon>
        <taxon>Rhabditoidea</taxon>
        <taxon>Rhabditidae</taxon>
        <taxon>Peloderinae</taxon>
        <taxon>Caenorhabditis</taxon>
    </lineage>
</organism>